<dbReference type="PROSITE" id="PS51677">
    <property type="entry name" value="NODB"/>
    <property type="match status" value="1"/>
</dbReference>
<dbReference type="InterPro" id="IPR050248">
    <property type="entry name" value="Polysacc_deacetylase_ArnD"/>
</dbReference>
<dbReference type="SUPFAM" id="SSF88713">
    <property type="entry name" value="Glycoside hydrolase/deacetylase"/>
    <property type="match status" value="1"/>
</dbReference>
<evidence type="ECO:0000313" key="4">
    <source>
        <dbReference type="Proteomes" id="UP000477722"/>
    </source>
</evidence>
<reference evidence="3 4" key="1">
    <citation type="submission" date="2020-02" db="EMBL/GenBank/DDBJ databases">
        <title>Whole-genome analyses of novel actinobacteria.</title>
        <authorList>
            <person name="Sahin N."/>
            <person name="Tatar D."/>
        </authorList>
    </citation>
    <scope>NUCLEOTIDE SEQUENCE [LARGE SCALE GENOMIC DNA]</scope>
    <source>
        <strain evidence="3 4">SB3404</strain>
    </source>
</reference>
<dbReference type="GO" id="GO:0016810">
    <property type="term" value="F:hydrolase activity, acting on carbon-nitrogen (but not peptide) bonds"/>
    <property type="evidence" value="ECO:0007669"/>
    <property type="project" value="InterPro"/>
</dbReference>
<dbReference type="EMBL" id="JAAKZZ010000585">
    <property type="protein sequence ID" value="NGO72975.1"/>
    <property type="molecule type" value="Genomic_DNA"/>
</dbReference>
<organism evidence="3 4">
    <name type="scientific">Streptomyces boncukensis</name>
    <dbReference type="NCBI Taxonomy" id="2711219"/>
    <lineage>
        <taxon>Bacteria</taxon>
        <taxon>Bacillati</taxon>
        <taxon>Actinomycetota</taxon>
        <taxon>Actinomycetes</taxon>
        <taxon>Kitasatosporales</taxon>
        <taxon>Streptomycetaceae</taxon>
        <taxon>Streptomyces</taxon>
    </lineage>
</organism>
<comment type="caution">
    <text evidence="3">The sequence shown here is derived from an EMBL/GenBank/DDBJ whole genome shotgun (WGS) entry which is preliminary data.</text>
</comment>
<accession>A0A6G4X629</accession>
<feature type="region of interest" description="Disordered" evidence="1">
    <location>
        <begin position="23"/>
        <end position="70"/>
    </location>
</feature>
<feature type="domain" description="NodB homology" evidence="2">
    <location>
        <begin position="79"/>
        <end position="261"/>
    </location>
</feature>
<dbReference type="Proteomes" id="UP000477722">
    <property type="component" value="Unassembled WGS sequence"/>
</dbReference>
<protein>
    <submittedName>
        <fullName evidence="3">Polysaccharide deacetylase family protein</fullName>
    </submittedName>
</protein>
<evidence type="ECO:0000313" key="3">
    <source>
        <dbReference type="EMBL" id="NGO72975.1"/>
    </source>
</evidence>
<keyword evidence="4" id="KW-1185">Reference proteome</keyword>
<gene>
    <name evidence="3" type="ORF">G5C65_32480</name>
</gene>
<dbReference type="Gene3D" id="3.20.20.370">
    <property type="entry name" value="Glycoside hydrolase/deacetylase"/>
    <property type="match status" value="1"/>
</dbReference>
<feature type="compositionally biased region" description="Basic residues" evidence="1">
    <location>
        <begin position="50"/>
        <end position="60"/>
    </location>
</feature>
<dbReference type="AlphaFoldDB" id="A0A6G4X629"/>
<dbReference type="PANTHER" id="PTHR10587">
    <property type="entry name" value="GLYCOSYL TRANSFERASE-RELATED"/>
    <property type="match status" value="1"/>
</dbReference>
<name>A0A6G4X629_9ACTN</name>
<dbReference type="CDD" id="cd10917">
    <property type="entry name" value="CE4_NodB_like_6s_7s"/>
    <property type="match status" value="1"/>
</dbReference>
<proteinExistence type="predicted"/>
<dbReference type="Pfam" id="PF01522">
    <property type="entry name" value="Polysacc_deac_1"/>
    <property type="match status" value="1"/>
</dbReference>
<dbReference type="PANTHER" id="PTHR10587:SF137">
    <property type="entry name" value="4-DEOXY-4-FORMAMIDO-L-ARABINOSE-PHOSPHOUNDECAPRENOL DEFORMYLASE ARND-RELATED"/>
    <property type="match status" value="1"/>
</dbReference>
<sequence>MIAAVTTFAIGLLTALVGHGTGAAASAGHPGWERSLRGGGESAHADSKRPRAAAPHRKRAAPPPRTSRDLVHTTAAGGRSVALTLDDGPHPVWTPKVLDLLKRQHVKATFCLIGPNAQRYPALVKRIVAEGHRLCDHTVSHDETMDHKSVGYQQRQILEAQRMIDKASGGARVHYYRAPGGAFTPDSRRIAAAHGMRPLGWTADPGDWQRPGTAAIVARAKQQLKPGAVLLLHDGGGDRAESYAALEQLIPWLKGRNYTFAFPES</sequence>
<dbReference type="InterPro" id="IPR002509">
    <property type="entry name" value="NODB_dom"/>
</dbReference>
<evidence type="ECO:0000256" key="1">
    <source>
        <dbReference type="SAM" id="MobiDB-lite"/>
    </source>
</evidence>
<dbReference type="InterPro" id="IPR011330">
    <property type="entry name" value="Glyco_hydro/deAcase_b/a-brl"/>
</dbReference>
<dbReference type="GO" id="GO:0005975">
    <property type="term" value="P:carbohydrate metabolic process"/>
    <property type="evidence" value="ECO:0007669"/>
    <property type="project" value="InterPro"/>
</dbReference>
<evidence type="ECO:0000259" key="2">
    <source>
        <dbReference type="PROSITE" id="PS51677"/>
    </source>
</evidence>